<evidence type="ECO:0000313" key="1">
    <source>
        <dbReference type="EMBL" id="OIQ68907.1"/>
    </source>
</evidence>
<organism evidence="1">
    <name type="scientific">mine drainage metagenome</name>
    <dbReference type="NCBI Taxonomy" id="410659"/>
    <lineage>
        <taxon>unclassified sequences</taxon>
        <taxon>metagenomes</taxon>
        <taxon>ecological metagenomes</taxon>
    </lineage>
</organism>
<sequence>MVQVPVLQLAGALKNVAPVIISVVVLPLARPDESVGVPAVLSQKLLVMVPPVSLKSTKPLPFAPKPVASPVA</sequence>
<comment type="caution">
    <text evidence="1">The sequence shown here is derived from an EMBL/GenBank/DDBJ whole genome shotgun (WGS) entry which is preliminary data.</text>
</comment>
<reference evidence="1" key="1">
    <citation type="submission" date="2016-10" db="EMBL/GenBank/DDBJ databases">
        <title>Sequence of Gallionella enrichment culture.</title>
        <authorList>
            <person name="Poehlein A."/>
            <person name="Muehling M."/>
            <person name="Daniel R."/>
        </authorList>
    </citation>
    <scope>NUCLEOTIDE SEQUENCE</scope>
</reference>
<dbReference type="AlphaFoldDB" id="A0A1J5PUE5"/>
<name>A0A1J5PUE5_9ZZZZ</name>
<protein>
    <submittedName>
        <fullName evidence="1">Uncharacterized protein</fullName>
    </submittedName>
</protein>
<proteinExistence type="predicted"/>
<accession>A0A1J5PUE5</accession>
<dbReference type="EMBL" id="MLJW01005030">
    <property type="protein sequence ID" value="OIQ68907.1"/>
    <property type="molecule type" value="Genomic_DNA"/>
</dbReference>
<gene>
    <name evidence="1" type="ORF">GALL_494950</name>
</gene>